<dbReference type="Proteomes" id="UP000242381">
    <property type="component" value="Unassembled WGS sequence"/>
</dbReference>
<evidence type="ECO:0000256" key="4">
    <source>
        <dbReference type="ARBA" id="ARBA00012121"/>
    </source>
</evidence>
<dbReference type="SUPFAM" id="SSF52540">
    <property type="entry name" value="P-loop containing nucleoside triphosphate hydrolases"/>
    <property type="match status" value="1"/>
</dbReference>
<dbReference type="GO" id="GO:0005524">
    <property type="term" value="F:ATP binding"/>
    <property type="evidence" value="ECO:0007669"/>
    <property type="project" value="UniProtKB-KW"/>
</dbReference>
<dbReference type="VEuPathDB" id="FungiDB:BCV72DRAFT_223769"/>
<accession>A0A1X0RUL4</accession>
<dbReference type="Gene3D" id="3.40.50.300">
    <property type="entry name" value="P-loop containing nucleotide triphosphate hydrolases"/>
    <property type="match status" value="1"/>
</dbReference>
<evidence type="ECO:0000256" key="10">
    <source>
        <dbReference type="ARBA" id="ARBA00023192"/>
    </source>
</evidence>
<proteinExistence type="inferred from homology"/>
<evidence type="ECO:0000256" key="6">
    <source>
        <dbReference type="ARBA" id="ARBA00022679"/>
    </source>
</evidence>
<name>A0A1X0RUL4_RHIZD</name>
<evidence type="ECO:0000256" key="9">
    <source>
        <dbReference type="ARBA" id="ARBA00022840"/>
    </source>
</evidence>
<comment type="similarity">
    <text evidence="3 11">Belongs to the APS kinase family.</text>
</comment>
<evidence type="ECO:0000259" key="12">
    <source>
        <dbReference type="Pfam" id="PF01583"/>
    </source>
</evidence>
<keyword evidence="10" id="KW-0028">Amino-acid biosynthesis</keyword>
<evidence type="ECO:0000256" key="2">
    <source>
        <dbReference type="ARBA" id="ARBA00004806"/>
    </source>
</evidence>
<dbReference type="InterPro" id="IPR027417">
    <property type="entry name" value="P-loop_NTPase"/>
</dbReference>
<sequence>MATNITWHPGHVSLQERQELLKQKGYTIWFTGLSASGKSTLAAALEQTLLHSGISAYRLDGDNIRFGLNKNLGFGPEDRTENIRRISEVAKLFADSTTIAITAFISPYRADRDAARALHEAAGIPFIEVFVDAPLDVVESRDPKGLYKKAKAGEIKEFTGISAPYEAPLKPEIHIRTDQMTIEQGVETIIDYLLSHNLLDSQKIIKKY</sequence>
<organism evidence="13 14">
    <name type="scientific">Rhizopus microsporus</name>
    <dbReference type="NCBI Taxonomy" id="58291"/>
    <lineage>
        <taxon>Eukaryota</taxon>
        <taxon>Fungi</taxon>
        <taxon>Fungi incertae sedis</taxon>
        <taxon>Mucoromycota</taxon>
        <taxon>Mucoromycotina</taxon>
        <taxon>Mucoromycetes</taxon>
        <taxon>Mucorales</taxon>
        <taxon>Mucorineae</taxon>
        <taxon>Rhizopodaceae</taxon>
        <taxon>Rhizopus</taxon>
    </lineage>
</organism>
<dbReference type="EC" id="2.7.1.25" evidence="4 11"/>
<evidence type="ECO:0000256" key="3">
    <source>
        <dbReference type="ARBA" id="ARBA00007008"/>
    </source>
</evidence>
<evidence type="ECO:0000256" key="5">
    <source>
        <dbReference type="ARBA" id="ARBA00018163"/>
    </source>
</evidence>
<dbReference type="GO" id="GO:0000103">
    <property type="term" value="P:sulfate assimilation"/>
    <property type="evidence" value="ECO:0007669"/>
    <property type="project" value="InterPro"/>
</dbReference>
<reference evidence="13 14" key="1">
    <citation type="journal article" date="2016" name="Proc. Natl. Acad. Sci. U.S.A.">
        <title>Lipid metabolic changes in an early divergent fungus govern the establishment of a mutualistic symbiosis with endobacteria.</title>
        <authorList>
            <person name="Lastovetsky O.A."/>
            <person name="Gaspar M.L."/>
            <person name="Mondo S.J."/>
            <person name="LaButti K.M."/>
            <person name="Sandor L."/>
            <person name="Grigoriev I.V."/>
            <person name="Henry S.A."/>
            <person name="Pawlowska T.E."/>
        </authorList>
    </citation>
    <scope>NUCLEOTIDE SEQUENCE [LARGE SCALE GENOMIC DNA]</scope>
    <source>
        <strain evidence="13 14">ATCC 11559</strain>
    </source>
</reference>
<dbReference type="Pfam" id="PF01583">
    <property type="entry name" value="APS_kinase"/>
    <property type="match status" value="1"/>
</dbReference>
<evidence type="ECO:0000256" key="11">
    <source>
        <dbReference type="RuleBase" id="RU004347"/>
    </source>
</evidence>
<dbReference type="AlphaFoldDB" id="A0A1X0RUL4"/>
<dbReference type="GO" id="GO:0019344">
    <property type="term" value="P:cysteine biosynthetic process"/>
    <property type="evidence" value="ECO:0007669"/>
    <property type="project" value="UniProtKB-KW"/>
</dbReference>
<dbReference type="NCBIfam" id="NF003013">
    <property type="entry name" value="PRK03846.1"/>
    <property type="match status" value="1"/>
</dbReference>
<dbReference type="HAMAP" id="MF_00065">
    <property type="entry name" value="Adenylyl_sulf_kinase"/>
    <property type="match status" value="1"/>
</dbReference>
<dbReference type="UniPathway" id="UPA00140">
    <property type="reaction ID" value="UER00205"/>
</dbReference>
<comment type="catalytic activity">
    <reaction evidence="1 11">
        <text>adenosine 5'-phosphosulfate + ATP = 3'-phosphoadenylyl sulfate + ADP + H(+)</text>
        <dbReference type="Rhea" id="RHEA:24152"/>
        <dbReference type="ChEBI" id="CHEBI:15378"/>
        <dbReference type="ChEBI" id="CHEBI:30616"/>
        <dbReference type="ChEBI" id="CHEBI:58243"/>
        <dbReference type="ChEBI" id="CHEBI:58339"/>
        <dbReference type="ChEBI" id="CHEBI:456216"/>
        <dbReference type="EC" id="2.7.1.25"/>
    </reaction>
</comment>
<gene>
    <name evidence="13" type="ORF">BCV71DRAFT_245022</name>
</gene>
<keyword evidence="6 11" id="KW-0808">Transferase</keyword>
<keyword evidence="8 11" id="KW-0418">Kinase</keyword>
<evidence type="ECO:0000256" key="8">
    <source>
        <dbReference type="ARBA" id="ARBA00022777"/>
    </source>
</evidence>
<comment type="pathway">
    <text evidence="2 11">Sulfur metabolism; hydrogen sulfide biosynthesis; sulfite from sulfate: step 2/3.</text>
</comment>
<evidence type="ECO:0000313" key="13">
    <source>
        <dbReference type="EMBL" id="ORE15742.1"/>
    </source>
</evidence>
<dbReference type="EMBL" id="KV921411">
    <property type="protein sequence ID" value="ORE15742.1"/>
    <property type="molecule type" value="Genomic_DNA"/>
</dbReference>
<dbReference type="CDD" id="cd02027">
    <property type="entry name" value="APSK"/>
    <property type="match status" value="1"/>
</dbReference>
<dbReference type="OMA" id="CCASMKL"/>
<protein>
    <recommendedName>
        <fullName evidence="5 11">Adenylyl-sulfate kinase</fullName>
        <ecNumber evidence="4 11">2.7.1.25</ecNumber>
    </recommendedName>
</protein>
<dbReference type="GO" id="GO:0004020">
    <property type="term" value="F:adenylylsulfate kinase activity"/>
    <property type="evidence" value="ECO:0007669"/>
    <property type="project" value="UniProtKB-EC"/>
</dbReference>
<dbReference type="InterPro" id="IPR002891">
    <property type="entry name" value="APS"/>
</dbReference>
<evidence type="ECO:0000313" key="14">
    <source>
        <dbReference type="Proteomes" id="UP000242381"/>
    </source>
</evidence>
<keyword evidence="9 11" id="KW-0067">ATP-binding</keyword>
<dbReference type="PANTHER" id="PTHR11055">
    <property type="entry name" value="BIFUNCTIONAL 3'-PHOSPHOADENOSINE 5'-PHOSPHOSULFATE SYNTHASE"/>
    <property type="match status" value="1"/>
</dbReference>
<dbReference type="GO" id="GO:0070814">
    <property type="term" value="P:hydrogen sulfide biosynthetic process"/>
    <property type="evidence" value="ECO:0007669"/>
    <property type="project" value="UniProtKB-UniPathway"/>
</dbReference>
<dbReference type="NCBIfam" id="TIGR00455">
    <property type="entry name" value="apsK"/>
    <property type="match status" value="1"/>
</dbReference>
<dbReference type="FunFam" id="3.40.50.300:FF:000212">
    <property type="entry name" value="Adenylyl-sulfate kinase"/>
    <property type="match status" value="1"/>
</dbReference>
<keyword evidence="7 11" id="KW-0547">Nucleotide-binding</keyword>
<evidence type="ECO:0000256" key="7">
    <source>
        <dbReference type="ARBA" id="ARBA00022741"/>
    </source>
</evidence>
<comment type="function">
    <text evidence="11">Catalyzes the synthesis of activated sulfate.</text>
</comment>
<evidence type="ECO:0000256" key="1">
    <source>
        <dbReference type="ARBA" id="ARBA00001823"/>
    </source>
</evidence>
<dbReference type="InterPro" id="IPR059117">
    <property type="entry name" value="APS_kinase_dom"/>
</dbReference>
<keyword evidence="10" id="KW-0198">Cysteine biosynthesis</keyword>
<dbReference type="PANTHER" id="PTHR11055:SF1">
    <property type="entry name" value="PAPS SYNTHETASE, ISOFORM D"/>
    <property type="match status" value="1"/>
</dbReference>
<feature type="domain" description="APS kinase" evidence="12">
    <location>
        <begin position="24"/>
        <end position="176"/>
    </location>
</feature>